<comment type="function">
    <text evidence="3">Nucleoside triphosphate pyrophosphatase. May have a dual role in cell division arrest and in preventing the incorporation of modified nucleotides into cellular nucleic acids.</text>
</comment>
<dbReference type="HAMAP" id="MF_00528">
    <property type="entry name" value="Maf"/>
    <property type="match status" value="1"/>
</dbReference>
<comment type="caution">
    <text evidence="4">The sequence shown here is derived from an EMBL/GenBank/DDBJ whole genome shotgun (WGS) entry which is preliminary data.</text>
</comment>
<dbReference type="Gene3D" id="3.90.950.10">
    <property type="match status" value="1"/>
</dbReference>
<evidence type="ECO:0000256" key="3">
    <source>
        <dbReference type="HAMAP-Rule" id="MF_00528"/>
    </source>
</evidence>
<dbReference type="InterPro" id="IPR003697">
    <property type="entry name" value="Maf-like"/>
</dbReference>
<keyword evidence="5" id="KW-1185">Reference proteome</keyword>
<dbReference type="InterPro" id="IPR029001">
    <property type="entry name" value="ITPase-like_fam"/>
</dbReference>
<dbReference type="CDD" id="cd00555">
    <property type="entry name" value="Maf"/>
    <property type="match status" value="1"/>
</dbReference>
<evidence type="ECO:0000313" key="4">
    <source>
        <dbReference type="EMBL" id="MBB4734652.1"/>
    </source>
</evidence>
<keyword evidence="3" id="KW-0546">Nucleotide metabolism</keyword>
<dbReference type="GO" id="GO:0047429">
    <property type="term" value="F:nucleoside triphosphate diphosphatase activity"/>
    <property type="evidence" value="ECO:0007669"/>
    <property type="project" value="UniProtKB-EC"/>
</dbReference>
<keyword evidence="2 3" id="KW-0378">Hydrolase</keyword>
<evidence type="ECO:0000256" key="2">
    <source>
        <dbReference type="ARBA" id="ARBA00022801"/>
    </source>
</evidence>
<dbReference type="GO" id="GO:0009117">
    <property type="term" value="P:nucleotide metabolic process"/>
    <property type="evidence" value="ECO:0007669"/>
    <property type="project" value="UniProtKB-KW"/>
</dbReference>
<keyword evidence="3" id="KW-0963">Cytoplasm</keyword>
<dbReference type="RefSeq" id="WP_158495497.1">
    <property type="nucleotide sequence ID" value="NZ_JACHNA010000001.1"/>
</dbReference>
<accession>A0A7W7GM47</accession>
<organism evidence="4 5">
    <name type="scientific">Micrococcus cohnii</name>
    <dbReference type="NCBI Taxonomy" id="993416"/>
    <lineage>
        <taxon>Bacteria</taxon>
        <taxon>Bacillati</taxon>
        <taxon>Actinomycetota</taxon>
        <taxon>Actinomycetes</taxon>
        <taxon>Micrococcales</taxon>
        <taxon>Micrococcaceae</taxon>
        <taxon>Micrococcus</taxon>
    </lineage>
</organism>
<dbReference type="PANTHER" id="PTHR43213:SF5">
    <property type="entry name" value="BIFUNCTIONAL DTTP_UTP PYROPHOSPHATASE_METHYLTRANSFERASE PROTEIN-RELATED"/>
    <property type="match status" value="1"/>
</dbReference>
<dbReference type="AlphaFoldDB" id="A0A7W7GM47"/>
<comment type="cofactor">
    <cofactor evidence="1 3">
        <name>a divalent metal cation</name>
        <dbReference type="ChEBI" id="CHEBI:60240"/>
    </cofactor>
</comment>
<feature type="active site" description="Proton acceptor" evidence="3">
    <location>
        <position position="96"/>
    </location>
</feature>
<dbReference type="PANTHER" id="PTHR43213">
    <property type="entry name" value="BIFUNCTIONAL DTTP/UTP PYROPHOSPHATASE/METHYLTRANSFERASE PROTEIN-RELATED"/>
    <property type="match status" value="1"/>
</dbReference>
<evidence type="ECO:0000256" key="1">
    <source>
        <dbReference type="ARBA" id="ARBA00001968"/>
    </source>
</evidence>
<dbReference type="EMBL" id="JACHNA010000001">
    <property type="protein sequence ID" value="MBB4734652.1"/>
    <property type="molecule type" value="Genomic_DNA"/>
</dbReference>
<dbReference type="SUPFAM" id="SSF52972">
    <property type="entry name" value="ITPase-like"/>
    <property type="match status" value="1"/>
</dbReference>
<reference evidence="4 5" key="1">
    <citation type="submission" date="2020-08" db="EMBL/GenBank/DDBJ databases">
        <title>Sequencing the genomes of 1000 actinobacteria strains.</title>
        <authorList>
            <person name="Klenk H.-P."/>
        </authorList>
    </citation>
    <scope>NUCLEOTIDE SEQUENCE [LARGE SCALE GENOMIC DNA]</scope>
    <source>
        <strain evidence="4 5">DSM 23974</strain>
    </source>
</reference>
<comment type="catalytic activity">
    <reaction evidence="3">
        <text>a 2'-deoxyribonucleoside 5'-triphosphate + H2O = a 2'-deoxyribonucleoside 5'-phosphate + diphosphate + H(+)</text>
        <dbReference type="Rhea" id="RHEA:44644"/>
        <dbReference type="ChEBI" id="CHEBI:15377"/>
        <dbReference type="ChEBI" id="CHEBI:15378"/>
        <dbReference type="ChEBI" id="CHEBI:33019"/>
        <dbReference type="ChEBI" id="CHEBI:61560"/>
        <dbReference type="ChEBI" id="CHEBI:65317"/>
        <dbReference type="EC" id="3.6.1.9"/>
    </reaction>
</comment>
<dbReference type="NCBIfam" id="TIGR00172">
    <property type="entry name" value="maf"/>
    <property type="match status" value="1"/>
</dbReference>
<protein>
    <recommendedName>
        <fullName evidence="3">Nucleoside triphosphate pyrophosphatase</fullName>
        <ecNumber evidence="3">3.6.1.9</ecNumber>
    </recommendedName>
    <alternativeName>
        <fullName evidence="3">Nucleotide pyrophosphatase</fullName>
        <shortName evidence="3">Nucleotide PPase</shortName>
    </alternativeName>
</protein>
<dbReference type="Proteomes" id="UP000540191">
    <property type="component" value="Unassembled WGS sequence"/>
</dbReference>
<dbReference type="Pfam" id="PF02545">
    <property type="entry name" value="Maf"/>
    <property type="match status" value="1"/>
</dbReference>
<comment type="caution">
    <text evidence="3">Lacks conserved residue(s) required for the propagation of feature annotation.</text>
</comment>
<comment type="similarity">
    <text evidence="3">Belongs to the Maf family.</text>
</comment>
<comment type="catalytic activity">
    <reaction evidence="3">
        <text>a ribonucleoside 5'-triphosphate + H2O = a ribonucleoside 5'-phosphate + diphosphate + H(+)</text>
        <dbReference type="Rhea" id="RHEA:23996"/>
        <dbReference type="ChEBI" id="CHEBI:15377"/>
        <dbReference type="ChEBI" id="CHEBI:15378"/>
        <dbReference type="ChEBI" id="CHEBI:33019"/>
        <dbReference type="ChEBI" id="CHEBI:58043"/>
        <dbReference type="ChEBI" id="CHEBI:61557"/>
        <dbReference type="EC" id="3.6.1.9"/>
    </reaction>
</comment>
<gene>
    <name evidence="4" type="ORF">HDA30_000160</name>
</gene>
<sequence>MSTPGDPAAGRGDPAPVTLVLGSASPARAQVLTRARLPFRVAVSMVDEEAVGARSPEATPAELAGLLAAAKGENVAAQLAAEDEAGSGGTIVIGCDSVFELDGNAHGKPYEPEVALARWRRQAGRTGTLHTGQWVGLLDSSGRLRGSSETVVSAVVRFAEADEATLAAYVATGEPLHCAGAFTIDGAGAALVDGVEGDPNAVIGLSVSTLRAQCAELGVSLARLWDSSNAAC</sequence>
<evidence type="ECO:0000313" key="5">
    <source>
        <dbReference type="Proteomes" id="UP000540191"/>
    </source>
</evidence>
<dbReference type="GO" id="GO:0005737">
    <property type="term" value="C:cytoplasm"/>
    <property type="evidence" value="ECO:0007669"/>
    <property type="project" value="UniProtKB-SubCell"/>
</dbReference>
<dbReference type="EC" id="3.6.1.9" evidence="3"/>
<comment type="subcellular location">
    <subcellularLocation>
        <location evidence="3">Cytoplasm</location>
    </subcellularLocation>
</comment>
<proteinExistence type="inferred from homology"/>
<name>A0A7W7GM47_9MICC</name>
<dbReference type="PIRSF" id="PIRSF006305">
    <property type="entry name" value="Maf"/>
    <property type="match status" value="1"/>
</dbReference>